<dbReference type="InterPro" id="IPR011006">
    <property type="entry name" value="CheY-like_superfamily"/>
</dbReference>
<dbReference type="InterPro" id="IPR041522">
    <property type="entry name" value="CdaR_GGDEF"/>
</dbReference>
<dbReference type="GO" id="GO:0005737">
    <property type="term" value="C:cytoplasm"/>
    <property type="evidence" value="ECO:0007669"/>
    <property type="project" value="UniProtKB-SubCell"/>
</dbReference>
<evidence type="ECO:0000259" key="12">
    <source>
        <dbReference type="PROSITE" id="PS50110"/>
    </source>
</evidence>
<feature type="domain" description="HTH araC/xylS-type" evidence="11">
    <location>
        <begin position="408"/>
        <end position="507"/>
    </location>
</feature>
<dbReference type="RefSeq" id="WP_166433623.1">
    <property type="nucleotide sequence ID" value="NZ_PGET01000001.1"/>
</dbReference>
<evidence type="ECO:0000256" key="4">
    <source>
        <dbReference type="ARBA" id="ARBA00022553"/>
    </source>
</evidence>
<evidence type="ECO:0000256" key="5">
    <source>
        <dbReference type="ARBA" id="ARBA00023012"/>
    </source>
</evidence>
<evidence type="ECO:0000256" key="7">
    <source>
        <dbReference type="ARBA" id="ARBA00023125"/>
    </source>
</evidence>
<keyword evidence="3" id="KW-0963">Cytoplasm</keyword>
<dbReference type="AlphaFoldDB" id="A0A2M8Z7I0"/>
<evidence type="ECO:0000256" key="8">
    <source>
        <dbReference type="ARBA" id="ARBA00023163"/>
    </source>
</evidence>
<dbReference type="InterPro" id="IPR020449">
    <property type="entry name" value="Tscrpt_reg_AraC-type_HTH"/>
</dbReference>
<name>A0A2M8Z7I0_9FIRM</name>
<evidence type="ECO:0000313" key="14">
    <source>
        <dbReference type="Proteomes" id="UP000231092"/>
    </source>
</evidence>
<accession>A0A2M8Z7I0</accession>
<dbReference type="Proteomes" id="UP000231092">
    <property type="component" value="Unassembled WGS sequence"/>
</dbReference>
<evidence type="ECO:0000256" key="6">
    <source>
        <dbReference type="ARBA" id="ARBA00023015"/>
    </source>
</evidence>
<dbReference type="CDD" id="cd17536">
    <property type="entry name" value="REC_YesN-like"/>
    <property type="match status" value="1"/>
</dbReference>
<proteinExistence type="predicted"/>
<sequence>MKVIIAEDEYYAKKMLVKLLTNMDMDITVCLEAETGKQAADYLAGKDADLVITDIRMPEMDGLSLANYVEEHCPATDVVIVSGYSDFNYAREAMKYGVRYYLTKPVKPEELEKAIWDITKAREEKRRLLEKQVDRRLLQESLQYVNISGILANRALMETFRDLCGGQLKDRSYQMILLQGKQRMSREEAKKLAEFLESASDHANIQVFYFQQPDEVIAMKFGGQEVLWDQKLYHRLKQELPQKEIEITCGISRLYKGEELLGDAYRDCVYAINGRLLDDKTRVFEYEPELSMEQILTQQEELSIYESVMKGSYQQAETSLRQFFFKCTEGSWNVYSLYSGIMQIFSVISRAYCSREASSESEEINRYLLFSFKSDLYQFRTMEELERYMFKILENTCGSQEEKGSIIEEIKNYVSLNFRYEISLNELAAHKYFMNSSYLSRLFKSETGLNFSRYLITYRMERAKELLKNTVFKISEIADYVGYNDTSYFIHTFKRLYQMTPEQYRAQEEKR</sequence>
<feature type="domain" description="Response regulatory" evidence="12">
    <location>
        <begin position="2"/>
        <end position="119"/>
    </location>
</feature>
<dbReference type="PROSITE" id="PS50110">
    <property type="entry name" value="RESPONSE_REGULATORY"/>
    <property type="match status" value="1"/>
</dbReference>
<dbReference type="Gene3D" id="3.40.50.2300">
    <property type="match status" value="1"/>
</dbReference>
<dbReference type="Pfam" id="PF17853">
    <property type="entry name" value="GGDEF_2"/>
    <property type="match status" value="1"/>
</dbReference>
<dbReference type="PANTHER" id="PTHR42713:SF3">
    <property type="entry name" value="TRANSCRIPTIONAL REGULATORY PROTEIN HPTR"/>
    <property type="match status" value="1"/>
</dbReference>
<dbReference type="SUPFAM" id="SSF46689">
    <property type="entry name" value="Homeodomain-like"/>
    <property type="match status" value="2"/>
</dbReference>
<dbReference type="GO" id="GO:0000160">
    <property type="term" value="P:phosphorelay signal transduction system"/>
    <property type="evidence" value="ECO:0007669"/>
    <property type="project" value="UniProtKB-KW"/>
</dbReference>
<dbReference type="SUPFAM" id="SSF52172">
    <property type="entry name" value="CheY-like"/>
    <property type="match status" value="1"/>
</dbReference>
<keyword evidence="5" id="KW-0902">Two-component regulatory system</keyword>
<evidence type="ECO:0000256" key="10">
    <source>
        <dbReference type="PROSITE-ProRule" id="PRU00169"/>
    </source>
</evidence>
<evidence type="ECO:0000256" key="1">
    <source>
        <dbReference type="ARBA" id="ARBA00004496"/>
    </source>
</evidence>
<dbReference type="InterPro" id="IPR001789">
    <property type="entry name" value="Sig_transdc_resp-reg_receiver"/>
</dbReference>
<keyword evidence="8" id="KW-0804">Transcription</keyword>
<dbReference type="InterPro" id="IPR051552">
    <property type="entry name" value="HptR"/>
</dbReference>
<evidence type="ECO:0000256" key="2">
    <source>
        <dbReference type="ARBA" id="ARBA00018672"/>
    </source>
</evidence>
<evidence type="ECO:0000256" key="9">
    <source>
        <dbReference type="ARBA" id="ARBA00024867"/>
    </source>
</evidence>
<dbReference type="InterPro" id="IPR009057">
    <property type="entry name" value="Homeodomain-like_sf"/>
</dbReference>
<comment type="function">
    <text evidence="9">May play the central regulatory role in sporulation. It may be an element of the effector pathway responsible for the activation of sporulation genes in response to nutritional stress. Spo0A may act in concert with spo0H (a sigma factor) to control the expression of some genes that are critical to the sporulation process.</text>
</comment>
<keyword evidence="6" id="KW-0805">Transcription regulation</keyword>
<dbReference type="PROSITE" id="PS00041">
    <property type="entry name" value="HTH_ARAC_FAMILY_1"/>
    <property type="match status" value="1"/>
</dbReference>
<protein>
    <recommendedName>
        <fullName evidence="2">Stage 0 sporulation protein A homolog</fullName>
    </recommendedName>
</protein>
<dbReference type="SMART" id="SM00342">
    <property type="entry name" value="HTH_ARAC"/>
    <property type="match status" value="1"/>
</dbReference>
<dbReference type="GO" id="GO:0043565">
    <property type="term" value="F:sequence-specific DNA binding"/>
    <property type="evidence" value="ECO:0007669"/>
    <property type="project" value="InterPro"/>
</dbReference>
<feature type="modified residue" description="4-aspartylphosphate" evidence="10">
    <location>
        <position position="54"/>
    </location>
</feature>
<dbReference type="InterPro" id="IPR018062">
    <property type="entry name" value="HTH_AraC-typ_CS"/>
</dbReference>
<keyword evidence="7" id="KW-0238">DNA-binding</keyword>
<evidence type="ECO:0000259" key="11">
    <source>
        <dbReference type="PROSITE" id="PS01124"/>
    </source>
</evidence>
<dbReference type="Pfam" id="PF12833">
    <property type="entry name" value="HTH_18"/>
    <property type="match status" value="1"/>
</dbReference>
<dbReference type="SMART" id="SM00448">
    <property type="entry name" value="REC"/>
    <property type="match status" value="1"/>
</dbReference>
<organism evidence="13 14">
    <name type="scientific">[Clostridium] celerecrescens 18A</name>
    <dbReference type="NCBI Taxonomy" id="1286362"/>
    <lineage>
        <taxon>Bacteria</taxon>
        <taxon>Bacillati</taxon>
        <taxon>Bacillota</taxon>
        <taxon>Clostridia</taxon>
        <taxon>Lachnospirales</taxon>
        <taxon>Lachnospiraceae</taxon>
        <taxon>Lacrimispora</taxon>
    </lineage>
</organism>
<comment type="subcellular location">
    <subcellularLocation>
        <location evidence="1">Cytoplasm</location>
    </subcellularLocation>
</comment>
<dbReference type="PRINTS" id="PR00032">
    <property type="entry name" value="HTHARAC"/>
</dbReference>
<dbReference type="EMBL" id="PGET01000001">
    <property type="protein sequence ID" value="PJJ29391.1"/>
    <property type="molecule type" value="Genomic_DNA"/>
</dbReference>
<comment type="caution">
    <text evidence="13">The sequence shown here is derived from an EMBL/GenBank/DDBJ whole genome shotgun (WGS) entry which is preliminary data.</text>
</comment>
<evidence type="ECO:0000256" key="3">
    <source>
        <dbReference type="ARBA" id="ARBA00022490"/>
    </source>
</evidence>
<dbReference type="Gene3D" id="1.10.10.60">
    <property type="entry name" value="Homeodomain-like"/>
    <property type="match status" value="2"/>
</dbReference>
<evidence type="ECO:0000313" key="13">
    <source>
        <dbReference type="EMBL" id="PJJ29391.1"/>
    </source>
</evidence>
<dbReference type="PANTHER" id="PTHR42713">
    <property type="entry name" value="HISTIDINE KINASE-RELATED"/>
    <property type="match status" value="1"/>
</dbReference>
<reference evidence="13 14" key="1">
    <citation type="submission" date="2017-11" db="EMBL/GenBank/DDBJ databases">
        <title>Understudied soil microbes with underappreciated capabilities: Untangling the Clostridium saccharolyticum group.</title>
        <authorList>
            <person name="Leschine S."/>
        </authorList>
    </citation>
    <scope>NUCLEOTIDE SEQUENCE [LARGE SCALE GENOMIC DNA]</scope>
    <source>
        <strain evidence="13 14">18A</strain>
    </source>
</reference>
<keyword evidence="4 10" id="KW-0597">Phosphoprotein</keyword>
<dbReference type="Pfam" id="PF00072">
    <property type="entry name" value="Response_reg"/>
    <property type="match status" value="1"/>
</dbReference>
<dbReference type="InterPro" id="IPR018060">
    <property type="entry name" value="HTH_AraC"/>
</dbReference>
<dbReference type="PROSITE" id="PS01124">
    <property type="entry name" value="HTH_ARAC_FAMILY_2"/>
    <property type="match status" value="1"/>
</dbReference>
<gene>
    <name evidence="13" type="ORF">H171_2932</name>
</gene>
<dbReference type="GO" id="GO:0003700">
    <property type="term" value="F:DNA-binding transcription factor activity"/>
    <property type="evidence" value="ECO:0007669"/>
    <property type="project" value="InterPro"/>
</dbReference>